<dbReference type="OrthoDB" id="5508161at2"/>
<name>A0A127VAT7_9SPHI</name>
<dbReference type="KEGG" id="pcm:AY601_1194"/>
<evidence type="ECO:0000313" key="2">
    <source>
        <dbReference type="Proteomes" id="UP000071561"/>
    </source>
</evidence>
<dbReference type="EMBL" id="CP014504">
    <property type="protein sequence ID" value="AMP98118.1"/>
    <property type="molecule type" value="Genomic_DNA"/>
</dbReference>
<evidence type="ECO:0000313" key="1">
    <source>
        <dbReference type="EMBL" id="AMP98118.1"/>
    </source>
</evidence>
<sequence length="85" mass="9815">MKFIRFCVSTEIYRLALIPDTGDSPRYLLPAYKDYYTDAMILEKDPLYTQLYPLANRIVSFTDDGALVTLRKIGKKIDSIYLNGK</sequence>
<keyword evidence="2" id="KW-1185">Reference proteome</keyword>
<protein>
    <submittedName>
        <fullName evidence="1">Uncharacterized protein</fullName>
    </submittedName>
</protein>
<gene>
    <name evidence="1" type="ORF">AY601_1194</name>
</gene>
<dbReference type="AlphaFoldDB" id="A0A127VAT7"/>
<dbReference type="RefSeq" id="WP_157287735.1">
    <property type="nucleotide sequence ID" value="NZ_CP014504.1"/>
</dbReference>
<accession>A0A127VAT7</accession>
<dbReference type="Proteomes" id="UP000071561">
    <property type="component" value="Chromosome"/>
</dbReference>
<reference evidence="1 2" key="1">
    <citation type="submission" date="2016-03" db="EMBL/GenBank/DDBJ databases">
        <title>Complete genome sequence of Pedobacter cryoconitis PAMC 27485.</title>
        <authorList>
            <person name="Lee J."/>
            <person name="Kim O.-S."/>
        </authorList>
    </citation>
    <scope>NUCLEOTIDE SEQUENCE [LARGE SCALE GENOMIC DNA]</scope>
    <source>
        <strain evidence="1 2">PAMC 27485</strain>
    </source>
</reference>
<organism evidence="1 2">
    <name type="scientific">Pedobacter cryoconitis</name>
    <dbReference type="NCBI Taxonomy" id="188932"/>
    <lineage>
        <taxon>Bacteria</taxon>
        <taxon>Pseudomonadati</taxon>
        <taxon>Bacteroidota</taxon>
        <taxon>Sphingobacteriia</taxon>
        <taxon>Sphingobacteriales</taxon>
        <taxon>Sphingobacteriaceae</taxon>
        <taxon>Pedobacter</taxon>
    </lineage>
</organism>
<proteinExistence type="predicted"/>
<dbReference type="PATRIC" id="fig|188932.3.peg.1234"/>